<name>A0AAN8X515_HALRR</name>
<reference evidence="1 2" key="1">
    <citation type="submission" date="2023-11" db="EMBL/GenBank/DDBJ databases">
        <title>Halocaridina rubra genome assembly.</title>
        <authorList>
            <person name="Smith C."/>
        </authorList>
    </citation>
    <scope>NUCLEOTIDE SEQUENCE [LARGE SCALE GENOMIC DNA]</scope>
    <source>
        <strain evidence="1">EP-1</strain>
        <tissue evidence="1">Whole</tissue>
    </source>
</reference>
<dbReference type="AlphaFoldDB" id="A0AAN8X515"/>
<accession>A0AAN8X515</accession>
<dbReference type="Proteomes" id="UP001381693">
    <property type="component" value="Unassembled WGS sequence"/>
</dbReference>
<gene>
    <name evidence="1" type="ORF">SK128_022418</name>
</gene>
<keyword evidence="2" id="KW-1185">Reference proteome</keyword>
<protein>
    <submittedName>
        <fullName evidence="1">Uncharacterized protein</fullName>
    </submittedName>
</protein>
<organism evidence="1 2">
    <name type="scientific">Halocaridina rubra</name>
    <name type="common">Hawaiian red shrimp</name>
    <dbReference type="NCBI Taxonomy" id="373956"/>
    <lineage>
        <taxon>Eukaryota</taxon>
        <taxon>Metazoa</taxon>
        <taxon>Ecdysozoa</taxon>
        <taxon>Arthropoda</taxon>
        <taxon>Crustacea</taxon>
        <taxon>Multicrustacea</taxon>
        <taxon>Malacostraca</taxon>
        <taxon>Eumalacostraca</taxon>
        <taxon>Eucarida</taxon>
        <taxon>Decapoda</taxon>
        <taxon>Pleocyemata</taxon>
        <taxon>Caridea</taxon>
        <taxon>Atyoidea</taxon>
        <taxon>Atyidae</taxon>
        <taxon>Halocaridina</taxon>
    </lineage>
</organism>
<dbReference type="EMBL" id="JAXCGZ010013263">
    <property type="protein sequence ID" value="KAK7073064.1"/>
    <property type="molecule type" value="Genomic_DNA"/>
</dbReference>
<proteinExistence type="predicted"/>
<evidence type="ECO:0000313" key="1">
    <source>
        <dbReference type="EMBL" id="KAK7073064.1"/>
    </source>
</evidence>
<sequence length="158" mass="18085">MDKFSNALPDRIKGWINRGDFTNANVSALLERVPRKAWNAMKLEQMMTMGKENFTRLINEGERGGKIPRRILNEMRRLLDINKTMDEVLVELKQQNCRMGEMGDGCSLSRSTLMAYLSRLGNPRFFNAKNITDMSTAIYNFPARFLAMINDTNAVSNV</sequence>
<evidence type="ECO:0000313" key="2">
    <source>
        <dbReference type="Proteomes" id="UP001381693"/>
    </source>
</evidence>
<comment type="caution">
    <text evidence="1">The sequence shown here is derived from an EMBL/GenBank/DDBJ whole genome shotgun (WGS) entry which is preliminary data.</text>
</comment>